<dbReference type="eggNOG" id="ENOG502Z8KJ">
    <property type="taxonomic scope" value="Bacteria"/>
</dbReference>
<dbReference type="AlphaFoldDB" id="B0CF22"/>
<dbReference type="KEGG" id="amr:AM1_5587"/>
<dbReference type="EMBL" id="CP000828">
    <property type="protein sequence ID" value="ABW30538.1"/>
    <property type="molecule type" value="Genomic_DNA"/>
</dbReference>
<dbReference type="OrthoDB" id="568358at2"/>
<dbReference type="Proteomes" id="UP000000268">
    <property type="component" value="Chromosome"/>
</dbReference>
<evidence type="ECO:0000313" key="1">
    <source>
        <dbReference type="EMBL" id="ABW30538.1"/>
    </source>
</evidence>
<organism evidence="1 2">
    <name type="scientific">Acaryochloris marina (strain MBIC 11017)</name>
    <dbReference type="NCBI Taxonomy" id="329726"/>
    <lineage>
        <taxon>Bacteria</taxon>
        <taxon>Bacillati</taxon>
        <taxon>Cyanobacteriota</taxon>
        <taxon>Cyanophyceae</taxon>
        <taxon>Acaryochloridales</taxon>
        <taxon>Acaryochloridaceae</taxon>
        <taxon>Acaryochloris</taxon>
    </lineage>
</organism>
<name>B0CF22_ACAM1</name>
<reference evidence="1 2" key="1">
    <citation type="journal article" date="2008" name="Proc. Natl. Acad. Sci. U.S.A.">
        <title>Niche adaptation and genome expansion in the chlorophyll d-producing cyanobacterium Acaryochloris marina.</title>
        <authorList>
            <person name="Swingley W.D."/>
            <person name="Chen M."/>
            <person name="Cheung P.C."/>
            <person name="Conrad A.L."/>
            <person name="Dejesa L.C."/>
            <person name="Hao J."/>
            <person name="Honchak B.M."/>
            <person name="Karbach L.E."/>
            <person name="Kurdoglu A."/>
            <person name="Lahiri S."/>
            <person name="Mastrian S.D."/>
            <person name="Miyashita H."/>
            <person name="Page L."/>
            <person name="Ramakrishna P."/>
            <person name="Satoh S."/>
            <person name="Sattley W.M."/>
            <person name="Shimada Y."/>
            <person name="Taylor H.L."/>
            <person name="Tomo T."/>
            <person name="Tsuchiya T."/>
            <person name="Wang Z.T."/>
            <person name="Raymond J."/>
            <person name="Mimuro M."/>
            <person name="Blankenship R.E."/>
            <person name="Touchman J.W."/>
        </authorList>
    </citation>
    <scope>NUCLEOTIDE SEQUENCE [LARGE SCALE GENOMIC DNA]</scope>
    <source>
        <strain evidence="2">MBIC 11017</strain>
    </source>
</reference>
<evidence type="ECO:0000313" key="2">
    <source>
        <dbReference type="Proteomes" id="UP000000268"/>
    </source>
</evidence>
<accession>B0CF22</accession>
<dbReference type="HOGENOM" id="CLU_459904_0_0_3"/>
<dbReference type="RefSeq" id="WP_012165758.1">
    <property type="nucleotide sequence ID" value="NC_009925.1"/>
</dbReference>
<dbReference type="STRING" id="329726.AM1_5587"/>
<gene>
    <name evidence="1" type="ordered locus">AM1_5587</name>
</gene>
<proteinExistence type="predicted"/>
<sequence length="561" mass="63735">MSIPKADPHRQRLLAEALQLARQEDTNNVSQRLAAIQTDLQRFTHKVHRQPIPAHEIPVAVREAFVEATVRLVPYQDIGGSNWQGTLSSPTLEHYRPDPLPTILQEPTMGSQLCELFQLSDDFASQLQASQQQVTERLAQQKRIMAAAMTFFQDSSQGRLKLFQALFGPLAIPAEIIDYIHTPLQLYFCLPYKDGKFYRSTPDISLPDQLSESLQSFLHQLDEFHYQKFDRFPTFGPCHPAHINPDWCQALAQATGDSPTDIARVLSRAIGIIPTHKMEAFLIHDVWGHHWQYLCTQFASDYAILKDCGQPLHAGETAYTPDGPINCRMLFQVQGDQVELDPPKAHLFFHGEVQQRLGLLFTHLIAEMIADAAEFKFVWDNPHQADQLLSSSVFKDLPTKLDLTLADIDFLFLQVLRPLVEIHLSALEETPLEIDLLREWGQVGVDVSSLGLKTSLKAEIAALYQIFFQEYNTTYLPTLTGEASLFTDIVSNLLYLQNVLNELYAEPINKNAVPFQDLLLLFVGCYCSSDSYADFWSLDDALAAYYWPCWHLLNTLLNIQY</sequence>
<protein>
    <submittedName>
        <fullName evidence="1">Uncharacterized protein</fullName>
    </submittedName>
</protein>
<keyword evidence="2" id="KW-1185">Reference proteome</keyword>